<dbReference type="EMBL" id="JACCEW010000001">
    <property type="protein sequence ID" value="NYT35782.1"/>
    <property type="molecule type" value="Genomic_DNA"/>
</dbReference>
<organism evidence="2 3">
    <name type="scientific">Allopusillimonas soli</name>
    <dbReference type="NCBI Taxonomy" id="659016"/>
    <lineage>
        <taxon>Bacteria</taxon>
        <taxon>Pseudomonadati</taxon>
        <taxon>Pseudomonadota</taxon>
        <taxon>Betaproteobacteria</taxon>
        <taxon>Burkholderiales</taxon>
        <taxon>Alcaligenaceae</taxon>
        <taxon>Allopusillimonas</taxon>
    </lineage>
</organism>
<proteinExistence type="predicted"/>
<dbReference type="Pfam" id="PF14082">
    <property type="entry name" value="SduA_C"/>
    <property type="match status" value="1"/>
</dbReference>
<keyword evidence="3" id="KW-1185">Reference proteome</keyword>
<gene>
    <name evidence="2" type="ORF">H0A68_02770</name>
</gene>
<accession>A0A853F8A2</accession>
<dbReference type="InterPro" id="IPR025359">
    <property type="entry name" value="SduA_C"/>
</dbReference>
<dbReference type="AlphaFoldDB" id="A0A853F8A2"/>
<evidence type="ECO:0000313" key="2">
    <source>
        <dbReference type="EMBL" id="NYT35782.1"/>
    </source>
</evidence>
<dbReference type="OrthoDB" id="784881at2"/>
<evidence type="ECO:0000313" key="3">
    <source>
        <dbReference type="Proteomes" id="UP000580517"/>
    </source>
</evidence>
<evidence type="ECO:0000259" key="1">
    <source>
        <dbReference type="Pfam" id="PF14082"/>
    </source>
</evidence>
<sequence>MGRMKEQWAEQRQFEERVSFERAEAAYLALEEVGLTEVAERLRQGGSLAQLGKDELLFVVERLVSEPKLGAALRLMEVHAEDINELNRRKLALMDFEKLLTDDVYFENCQKYLKPNARPEDVWQDFVETNIWILGYGLNYVLNAPLEGKKLEQVVKGYDVASSGKRVDSLLKSQGLVNTLSFGEIKTHKTPLLKRVADPYRSEAWQVSDEVTGAIAQLQRGVQKALYSLSERLEPKDGSGERTGEKLYLYRPRSFLLIGSLSEFQGKVDINEDKFSSFELFRRNLSSPEILTFDELFERARHIVAVSS</sequence>
<comment type="caution">
    <text evidence="2">The sequence shown here is derived from an EMBL/GenBank/DDBJ whole genome shotgun (WGS) entry which is preliminary data.</text>
</comment>
<dbReference type="RefSeq" id="WP_129967734.1">
    <property type="nucleotide sequence ID" value="NZ_JACCEW010000001.1"/>
</dbReference>
<reference evidence="2 3" key="1">
    <citation type="submission" date="2020-07" db="EMBL/GenBank/DDBJ databases">
        <title>Taxonomic revisions and descriptions of new bacterial species based on genomic comparisons in the high-G+C-content subgroup of the family Alcaligenaceae.</title>
        <authorList>
            <person name="Szabo A."/>
            <person name="Felfoldi T."/>
        </authorList>
    </citation>
    <scope>NUCLEOTIDE SEQUENCE [LARGE SCALE GENOMIC DNA]</scope>
    <source>
        <strain evidence="2 3">DSM 25264</strain>
    </source>
</reference>
<feature type="domain" description="Shedu protein SduA C-terminal" evidence="1">
    <location>
        <begin position="119"/>
        <end position="296"/>
    </location>
</feature>
<dbReference type="Proteomes" id="UP000580517">
    <property type="component" value="Unassembled WGS sequence"/>
</dbReference>
<protein>
    <submittedName>
        <fullName evidence="2">DUF4263 domain-containing protein</fullName>
    </submittedName>
</protein>
<name>A0A853F8A2_9BURK</name>